<keyword evidence="5" id="KW-1185">Reference proteome</keyword>
<dbReference type="AlphaFoldDB" id="A0A4Y7R6X8"/>
<dbReference type="EMBL" id="QFGA01000003">
    <property type="protein sequence ID" value="TEB04704.1"/>
    <property type="molecule type" value="Genomic_DNA"/>
</dbReference>
<gene>
    <name evidence="4" type="ORF">Psch_03466</name>
</gene>
<name>A0A4Y7R6X8_9FIRM</name>
<feature type="region of interest" description="Disordered" evidence="3">
    <location>
        <begin position="77"/>
        <end position="106"/>
    </location>
</feature>
<sequence>MRMVNVTDVRTGIRAILSEVVKTKKPIVILQRSKPVAYLVDAESFENMQKTEETESDALTKSRKESMHRIMQLRAKIAKKRGVQSDSTKLIRELRQPPTPKGEGLQ</sequence>
<evidence type="ECO:0000256" key="2">
    <source>
        <dbReference type="RuleBase" id="RU362080"/>
    </source>
</evidence>
<organism evidence="4 5">
    <name type="scientific">Pelotomaculum schinkii</name>
    <dbReference type="NCBI Taxonomy" id="78350"/>
    <lineage>
        <taxon>Bacteria</taxon>
        <taxon>Bacillati</taxon>
        <taxon>Bacillota</taxon>
        <taxon>Clostridia</taxon>
        <taxon>Eubacteriales</taxon>
        <taxon>Desulfotomaculaceae</taxon>
        <taxon>Pelotomaculum</taxon>
    </lineage>
</organism>
<dbReference type="Proteomes" id="UP000298324">
    <property type="component" value="Unassembled WGS sequence"/>
</dbReference>
<evidence type="ECO:0000256" key="1">
    <source>
        <dbReference type="ARBA" id="ARBA00009981"/>
    </source>
</evidence>
<dbReference type="Pfam" id="PF02604">
    <property type="entry name" value="PhdYeFM_antitox"/>
    <property type="match status" value="1"/>
</dbReference>
<dbReference type="SUPFAM" id="SSF143120">
    <property type="entry name" value="YefM-like"/>
    <property type="match status" value="1"/>
</dbReference>
<proteinExistence type="inferred from homology"/>
<dbReference type="RefSeq" id="WP_190259039.1">
    <property type="nucleotide sequence ID" value="NZ_QFGA01000003.1"/>
</dbReference>
<evidence type="ECO:0000313" key="4">
    <source>
        <dbReference type="EMBL" id="TEB04704.1"/>
    </source>
</evidence>
<evidence type="ECO:0000313" key="5">
    <source>
        <dbReference type="Proteomes" id="UP000298324"/>
    </source>
</evidence>
<accession>A0A4Y7R6X8</accession>
<dbReference type="InterPro" id="IPR006442">
    <property type="entry name" value="Antitoxin_Phd/YefM"/>
</dbReference>
<comment type="similarity">
    <text evidence="1 2">Belongs to the phD/YefM antitoxin family.</text>
</comment>
<dbReference type="Gene3D" id="3.40.1620.10">
    <property type="entry name" value="YefM-like domain"/>
    <property type="match status" value="1"/>
</dbReference>
<protein>
    <recommendedName>
        <fullName evidence="2">Antitoxin</fullName>
    </recommendedName>
</protein>
<reference evidence="4 5" key="1">
    <citation type="journal article" date="2018" name="Environ. Microbiol.">
        <title>Novel energy conservation strategies and behaviour of Pelotomaculum schinkii driving syntrophic propionate catabolism.</title>
        <authorList>
            <person name="Hidalgo-Ahumada C.A.P."/>
            <person name="Nobu M.K."/>
            <person name="Narihiro T."/>
            <person name="Tamaki H."/>
            <person name="Liu W.T."/>
            <person name="Kamagata Y."/>
            <person name="Stams A.J.M."/>
            <person name="Imachi H."/>
            <person name="Sousa D.Z."/>
        </authorList>
    </citation>
    <scope>NUCLEOTIDE SEQUENCE [LARGE SCALE GENOMIC DNA]</scope>
    <source>
        <strain evidence="4 5">HH</strain>
    </source>
</reference>
<dbReference type="InterPro" id="IPR036165">
    <property type="entry name" value="YefM-like_sf"/>
</dbReference>
<evidence type="ECO:0000256" key="3">
    <source>
        <dbReference type="SAM" id="MobiDB-lite"/>
    </source>
</evidence>
<comment type="function">
    <text evidence="2">Antitoxin component of a type II toxin-antitoxin (TA) system.</text>
</comment>
<dbReference type="NCBIfam" id="TIGR01552">
    <property type="entry name" value="phd_fam"/>
    <property type="match status" value="1"/>
</dbReference>
<comment type="caution">
    <text evidence="4">The sequence shown here is derived from an EMBL/GenBank/DDBJ whole genome shotgun (WGS) entry which is preliminary data.</text>
</comment>